<dbReference type="AlphaFoldDB" id="W7Y6C0"/>
<comment type="catalytic activity">
    <reaction evidence="1">
        <text>Hydrolysis of terminal non-reducing beta-D-galactose residues in beta-D-galactosides.</text>
        <dbReference type="EC" id="3.2.1.23"/>
    </reaction>
</comment>
<comment type="similarity">
    <text evidence="2">Belongs to the glycosyl hydrolase 42 family.</text>
</comment>
<dbReference type="GO" id="GO:0004565">
    <property type="term" value="F:beta-galactosidase activity"/>
    <property type="evidence" value="ECO:0007669"/>
    <property type="project" value="UniProtKB-EC"/>
</dbReference>
<evidence type="ECO:0000256" key="3">
    <source>
        <dbReference type="ARBA" id="ARBA00012756"/>
    </source>
</evidence>
<sequence>MLMESTPSMTNWQPVSKLKRPGMHLLSSLQAVAHGSDTVQYFQWRKSRGSSEKLHGAVVDHVGIEHTRVFRDVAELGAILEGISPVTGSAVPAETAIITDWDNRWAVKDSQGPLNRGIDYEGTVMQHYHAFWKMGVPVDIIGSQDDLTKYKLIIAPMMYLCSEEAGAAIESFVSSGGTFVTTYWSGIVNENDLCHLGGFPGPLRQTLGIWSEEMDGLHEGEHNSLIYKKDNALHLEGSHVLYDLCDLVHTEGAEVIAEYGNDFYKGRPALTVHTFGKGQAYYLAARAKEPFYDEFYGKVIQDAGVRRVLDTELPDGVTAQLRTDGLSEYVFILNFSGKKQQLAFNTLEYIDLLKNQSVQGSIELDRNGVCILKRTVK</sequence>
<dbReference type="EC" id="3.2.1.23" evidence="3"/>
<evidence type="ECO:0000256" key="5">
    <source>
        <dbReference type="ARBA" id="ARBA00023295"/>
    </source>
</evidence>
<reference evidence="9 10" key="1">
    <citation type="journal article" date="2014" name="Genome Announc.">
        <title>Draft Genome Sequence of Paenibacillus pini JCM 16418T, Isolated from the Rhizosphere of Pine Tree.</title>
        <authorList>
            <person name="Yuki M."/>
            <person name="Oshima K."/>
            <person name="Suda W."/>
            <person name="Oshida Y."/>
            <person name="Kitamura K."/>
            <person name="Iida Y."/>
            <person name="Hattori M."/>
            <person name="Ohkuma M."/>
        </authorList>
    </citation>
    <scope>NUCLEOTIDE SEQUENCE [LARGE SCALE GENOMIC DNA]</scope>
    <source>
        <strain evidence="9 10">JCM 16418</strain>
    </source>
</reference>
<dbReference type="PANTHER" id="PTHR36447">
    <property type="entry name" value="BETA-GALACTOSIDASE GANA"/>
    <property type="match status" value="1"/>
</dbReference>
<evidence type="ECO:0000259" key="7">
    <source>
        <dbReference type="Pfam" id="PF08532"/>
    </source>
</evidence>
<dbReference type="Pfam" id="PF08533">
    <property type="entry name" value="Glyco_hydro_42C"/>
    <property type="match status" value="1"/>
</dbReference>
<dbReference type="Pfam" id="PF02449">
    <property type="entry name" value="Glyco_hydro_42"/>
    <property type="match status" value="1"/>
</dbReference>
<keyword evidence="10" id="KW-1185">Reference proteome</keyword>
<dbReference type="Gene3D" id="3.40.50.880">
    <property type="match status" value="1"/>
</dbReference>
<evidence type="ECO:0000259" key="6">
    <source>
        <dbReference type="Pfam" id="PF02449"/>
    </source>
</evidence>
<dbReference type="Proteomes" id="UP000019364">
    <property type="component" value="Unassembled WGS sequence"/>
</dbReference>
<evidence type="ECO:0000313" key="10">
    <source>
        <dbReference type="Proteomes" id="UP000019364"/>
    </source>
</evidence>
<dbReference type="CDD" id="cd03143">
    <property type="entry name" value="A4_beta-galactosidase_middle_domain"/>
    <property type="match status" value="1"/>
</dbReference>
<dbReference type="InterPro" id="IPR003476">
    <property type="entry name" value="Glyco_hydro_42"/>
</dbReference>
<comment type="caution">
    <text evidence="9">The sequence shown here is derived from an EMBL/GenBank/DDBJ whole genome shotgun (WGS) entry which is preliminary data.</text>
</comment>
<dbReference type="eggNOG" id="COG1874">
    <property type="taxonomic scope" value="Bacteria"/>
</dbReference>
<dbReference type="STRING" id="1236976.JCM16418_385"/>
<accession>W7Y6C0</accession>
<dbReference type="EMBL" id="BAVZ01000001">
    <property type="protein sequence ID" value="GAF06430.1"/>
    <property type="molecule type" value="Genomic_DNA"/>
</dbReference>
<dbReference type="GO" id="GO:0006012">
    <property type="term" value="P:galactose metabolic process"/>
    <property type="evidence" value="ECO:0007669"/>
    <property type="project" value="InterPro"/>
</dbReference>
<evidence type="ECO:0000256" key="2">
    <source>
        <dbReference type="ARBA" id="ARBA00005940"/>
    </source>
</evidence>
<keyword evidence="4" id="KW-0378">Hydrolase</keyword>
<dbReference type="InterPro" id="IPR013780">
    <property type="entry name" value="Glyco_hydro_b"/>
</dbReference>
<evidence type="ECO:0000256" key="4">
    <source>
        <dbReference type="ARBA" id="ARBA00022801"/>
    </source>
</evidence>
<dbReference type="Gene3D" id="2.60.40.1180">
    <property type="entry name" value="Golgi alpha-mannosidase II"/>
    <property type="match status" value="1"/>
</dbReference>
<feature type="domain" description="Glycoside hydrolase family 42 N-terminal" evidence="6">
    <location>
        <begin position="1"/>
        <end position="81"/>
    </location>
</feature>
<evidence type="ECO:0000256" key="1">
    <source>
        <dbReference type="ARBA" id="ARBA00001412"/>
    </source>
</evidence>
<proteinExistence type="inferred from homology"/>
<evidence type="ECO:0000313" key="9">
    <source>
        <dbReference type="EMBL" id="GAF06430.1"/>
    </source>
</evidence>
<dbReference type="PANTHER" id="PTHR36447:SF1">
    <property type="entry name" value="BETA-GALACTOSIDASE GANA"/>
    <property type="match status" value="1"/>
</dbReference>
<dbReference type="GO" id="GO:0009341">
    <property type="term" value="C:beta-galactosidase complex"/>
    <property type="evidence" value="ECO:0007669"/>
    <property type="project" value="InterPro"/>
</dbReference>
<keyword evidence="5" id="KW-0326">Glycosidase</keyword>
<dbReference type="SUPFAM" id="SSF52317">
    <property type="entry name" value="Class I glutamine amidotransferase-like"/>
    <property type="match status" value="1"/>
</dbReference>
<dbReference type="InterPro" id="IPR029062">
    <property type="entry name" value="Class_I_gatase-like"/>
</dbReference>
<dbReference type="InterPro" id="IPR017853">
    <property type="entry name" value="GH"/>
</dbReference>
<feature type="domain" description="Beta-galactosidase C-terminal" evidence="8">
    <location>
        <begin position="316"/>
        <end position="374"/>
    </location>
</feature>
<dbReference type="SUPFAM" id="SSF51445">
    <property type="entry name" value="(Trans)glycosidases"/>
    <property type="match status" value="1"/>
</dbReference>
<protein>
    <recommendedName>
        <fullName evidence="3">beta-galactosidase</fullName>
        <ecNumber evidence="3">3.2.1.23</ecNumber>
    </recommendedName>
</protein>
<name>W7Y6C0_9BACL</name>
<dbReference type="Gene3D" id="3.20.20.80">
    <property type="entry name" value="Glycosidases"/>
    <property type="match status" value="1"/>
</dbReference>
<evidence type="ECO:0000259" key="8">
    <source>
        <dbReference type="Pfam" id="PF08533"/>
    </source>
</evidence>
<dbReference type="Pfam" id="PF08532">
    <property type="entry name" value="Glyco_hydro_42M"/>
    <property type="match status" value="1"/>
</dbReference>
<dbReference type="InterPro" id="IPR013739">
    <property type="entry name" value="Beta_galactosidase_C"/>
</dbReference>
<dbReference type="InterPro" id="IPR013529">
    <property type="entry name" value="Glyco_hydro_42_N"/>
</dbReference>
<dbReference type="InterPro" id="IPR013738">
    <property type="entry name" value="Beta_galactosidase_Trimer"/>
</dbReference>
<organism evidence="9 10">
    <name type="scientific">Paenibacillus pini JCM 16418</name>
    <dbReference type="NCBI Taxonomy" id="1236976"/>
    <lineage>
        <taxon>Bacteria</taxon>
        <taxon>Bacillati</taxon>
        <taxon>Bacillota</taxon>
        <taxon>Bacilli</taxon>
        <taxon>Bacillales</taxon>
        <taxon>Paenibacillaceae</taxon>
        <taxon>Paenibacillus</taxon>
    </lineage>
</organism>
<gene>
    <name evidence="9" type="ORF">JCM16418_385</name>
</gene>
<feature type="domain" description="Beta-galactosidase trimerisation" evidence="7">
    <location>
        <begin position="93"/>
        <end position="305"/>
    </location>
</feature>